<sequence>MDMHFLSQRKLLFKAWNTETRLLMRLDSIDCVKGALYKKDHILLPFTGMYDKAGDELYEMDVVLMGTGKFVIVWDGDPLRGNW</sequence>
<dbReference type="SUPFAM" id="SSF159006">
    <property type="entry name" value="YopX-like"/>
    <property type="match status" value="1"/>
</dbReference>
<gene>
    <name evidence="1" type="ORF">ACFQ21_06620</name>
</gene>
<proteinExistence type="predicted"/>
<organism evidence="1 2">
    <name type="scientific">Ohtaekwangia kribbensis</name>
    <dbReference type="NCBI Taxonomy" id="688913"/>
    <lineage>
        <taxon>Bacteria</taxon>
        <taxon>Pseudomonadati</taxon>
        <taxon>Bacteroidota</taxon>
        <taxon>Cytophagia</taxon>
        <taxon>Cytophagales</taxon>
        <taxon>Fulvivirgaceae</taxon>
        <taxon>Ohtaekwangia</taxon>
    </lineage>
</organism>
<dbReference type="RefSeq" id="WP_377576575.1">
    <property type="nucleotide sequence ID" value="NZ_JBHTKA010000001.1"/>
</dbReference>
<accession>A0ABW3JYB3</accession>
<reference evidence="2" key="1">
    <citation type="journal article" date="2019" name="Int. J. Syst. Evol. Microbiol.">
        <title>The Global Catalogue of Microorganisms (GCM) 10K type strain sequencing project: providing services to taxonomists for standard genome sequencing and annotation.</title>
        <authorList>
            <consortium name="The Broad Institute Genomics Platform"/>
            <consortium name="The Broad Institute Genome Sequencing Center for Infectious Disease"/>
            <person name="Wu L."/>
            <person name="Ma J."/>
        </authorList>
    </citation>
    <scope>NUCLEOTIDE SEQUENCE [LARGE SCALE GENOMIC DNA]</scope>
    <source>
        <strain evidence="2">CCUG 58938</strain>
    </source>
</reference>
<protein>
    <recommendedName>
        <fullName evidence="3">YopX protein domain-containing protein</fullName>
    </recommendedName>
</protein>
<dbReference type="EMBL" id="JBHTKA010000001">
    <property type="protein sequence ID" value="MFD0998973.1"/>
    <property type="molecule type" value="Genomic_DNA"/>
</dbReference>
<evidence type="ECO:0000313" key="1">
    <source>
        <dbReference type="EMBL" id="MFD0998973.1"/>
    </source>
</evidence>
<name>A0ABW3JYB3_9BACT</name>
<comment type="caution">
    <text evidence="1">The sequence shown here is derived from an EMBL/GenBank/DDBJ whole genome shotgun (WGS) entry which is preliminary data.</text>
</comment>
<evidence type="ECO:0000313" key="2">
    <source>
        <dbReference type="Proteomes" id="UP001597112"/>
    </source>
</evidence>
<keyword evidence="2" id="KW-1185">Reference proteome</keyword>
<dbReference type="Proteomes" id="UP001597112">
    <property type="component" value="Unassembled WGS sequence"/>
</dbReference>
<evidence type="ECO:0008006" key="3">
    <source>
        <dbReference type="Google" id="ProtNLM"/>
    </source>
</evidence>